<protein>
    <submittedName>
        <fullName evidence="3">DUF397 domain-containing protein</fullName>
    </submittedName>
</protein>
<sequence length="67" mass="7097">MRAAFSGTTWRKSTRSGNTGGNCVEVADGVPGLVGVRDSKDPAGAVLAFSRNDWRAFLEEIKAGAFH</sequence>
<evidence type="ECO:0000313" key="3">
    <source>
        <dbReference type="EMBL" id="RBQ17190.1"/>
    </source>
</evidence>
<accession>A0A366LUD3</accession>
<proteinExistence type="predicted"/>
<comment type="caution">
    <text evidence="3">The sequence shown here is derived from an EMBL/GenBank/DDBJ whole genome shotgun (WGS) entry which is preliminary data.</text>
</comment>
<gene>
    <name evidence="3" type="ORF">DP939_26735</name>
</gene>
<evidence type="ECO:0000259" key="2">
    <source>
        <dbReference type="Pfam" id="PF04149"/>
    </source>
</evidence>
<dbReference type="EMBL" id="QMEY01000013">
    <property type="protein sequence ID" value="RBQ17190.1"/>
    <property type="molecule type" value="Genomic_DNA"/>
</dbReference>
<keyword evidence="4" id="KW-1185">Reference proteome</keyword>
<feature type="compositionally biased region" description="Polar residues" evidence="1">
    <location>
        <begin position="1"/>
        <end position="17"/>
    </location>
</feature>
<organism evidence="3 4">
    <name type="scientific">Spongiactinospora rosea</name>
    <dbReference type="NCBI Taxonomy" id="2248750"/>
    <lineage>
        <taxon>Bacteria</taxon>
        <taxon>Bacillati</taxon>
        <taxon>Actinomycetota</taxon>
        <taxon>Actinomycetes</taxon>
        <taxon>Streptosporangiales</taxon>
        <taxon>Streptosporangiaceae</taxon>
        <taxon>Spongiactinospora</taxon>
    </lineage>
</organism>
<dbReference type="Proteomes" id="UP000253303">
    <property type="component" value="Unassembled WGS sequence"/>
</dbReference>
<feature type="region of interest" description="Disordered" evidence="1">
    <location>
        <begin position="1"/>
        <end position="20"/>
    </location>
</feature>
<dbReference type="OrthoDB" id="3431580at2"/>
<dbReference type="InterPro" id="IPR007278">
    <property type="entry name" value="DUF397"/>
</dbReference>
<evidence type="ECO:0000313" key="4">
    <source>
        <dbReference type="Proteomes" id="UP000253303"/>
    </source>
</evidence>
<dbReference type="Pfam" id="PF04149">
    <property type="entry name" value="DUF397"/>
    <property type="match status" value="1"/>
</dbReference>
<name>A0A366LUD3_9ACTN</name>
<dbReference type="AlphaFoldDB" id="A0A366LUD3"/>
<feature type="domain" description="DUF397" evidence="2">
    <location>
        <begin position="9"/>
        <end position="62"/>
    </location>
</feature>
<reference evidence="3 4" key="1">
    <citation type="submission" date="2018-06" db="EMBL/GenBank/DDBJ databases">
        <title>Sphaerisporangium craniellae sp. nov., isolated from a marine sponge in the South China Sea.</title>
        <authorList>
            <person name="Li L."/>
        </authorList>
    </citation>
    <scope>NUCLEOTIDE SEQUENCE [LARGE SCALE GENOMIC DNA]</scope>
    <source>
        <strain evidence="3 4">LHW63015</strain>
    </source>
</reference>
<evidence type="ECO:0000256" key="1">
    <source>
        <dbReference type="SAM" id="MobiDB-lite"/>
    </source>
</evidence>